<dbReference type="Proteomes" id="UP001139150">
    <property type="component" value="Unassembled WGS sequence"/>
</dbReference>
<keyword evidence="3" id="KW-0309">Germination</keyword>
<feature type="domain" description="Spore germination protein N-terminal" evidence="9">
    <location>
        <begin position="21"/>
        <end position="192"/>
    </location>
</feature>
<dbReference type="Pfam" id="PF05504">
    <property type="entry name" value="Spore_GerAC"/>
    <property type="match status" value="1"/>
</dbReference>
<evidence type="ECO:0000256" key="7">
    <source>
        <dbReference type="ARBA" id="ARBA00023288"/>
    </source>
</evidence>
<dbReference type="PROSITE" id="PS51257">
    <property type="entry name" value="PROKAR_LIPOPROTEIN"/>
    <property type="match status" value="1"/>
</dbReference>
<dbReference type="InterPro" id="IPR038501">
    <property type="entry name" value="Spore_GerAC_C_sf"/>
</dbReference>
<evidence type="ECO:0000313" key="10">
    <source>
        <dbReference type="EMBL" id="MCL7748963.1"/>
    </source>
</evidence>
<reference evidence="10" key="1">
    <citation type="submission" date="2022-02" db="EMBL/GenBank/DDBJ databases">
        <title>Halalkalibacter sp. nov. isolated from Lonar Lake, India.</title>
        <authorList>
            <person name="Joshi A."/>
            <person name="Thite S."/>
            <person name="Lodha T."/>
        </authorList>
    </citation>
    <scope>NUCLEOTIDE SEQUENCE</scope>
    <source>
        <strain evidence="10">MEB205</strain>
    </source>
</reference>
<keyword evidence="5" id="KW-0472">Membrane</keyword>
<keyword evidence="4" id="KW-0732">Signal</keyword>
<dbReference type="GO" id="GO:0016020">
    <property type="term" value="C:membrane"/>
    <property type="evidence" value="ECO:0007669"/>
    <property type="project" value="UniProtKB-SubCell"/>
</dbReference>
<proteinExistence type="inferred from homology"/>
<dbReference type="InterPro" id="IPR046953">
    <property type="entry name" value="Spore_GerAC-like_C"/>
</dbReference>
<comment type="caution">
    <text evidence="10">The sequence shown here is derived from an EMBL/GenBank/DDBJ whole genome shotgun (WGS) entry which is preliminary data.</text>
</comment>
<dbReference type="Pfam" id="PF25198">
    <property type="entry name" value="Spore_GerAC_N"/>
    <property type="match status" value="1"/>
</dbReference>
<dbReference type="InterPro" id="IPR057336">
    <property type="entry name" value="GerAC_N"/>
</dbReference>
<keyword evidence="6" id="KW-0564">Palmitate</keyword>
<dbReference type="PANTHER" id="PTHR35789:SF1">
    <property type="entry name" value="SPORE GERMINATION PROTEIN B3"/>
    <property type="match status" value="1"/>
</dbReference>
<evidence type="ECO:0000256" key="4">
    <source>
        <dbReference type="ARBA" id="ARBA00022729"/>
    </source>
</evidence>
<sequence length="392" mass="44044">MGKAFVLTLLAAIVFISGCWDRQELTEIGFVAAMAIDKDPETGLYDLTSQYLRPAAESTLTPTPDRPYLLVSTTGQTIYEMMRKANQTVDRQGFYAHNKVIIIHEDVAKEGITPIFDSFEREKDIRGHVWVCIAKDTSAKSLLDIKANNISRIPADYLEGLLDQSELSAASINVLNFFKQTLGKDRDPVAGVLLLEEAEHEPFVRIKLSGGAVFTDDKLQGFLDDIETRGYHWITAKELNQMATLAIPSIIEKDKMVTLLIQELEAQIIPKVNEGDQISFVIEVQSKGRLAELQATNGVDDRKAILDYLADIEKEAEKKIEEEIKLVVDKAQQDFKADIFGFGRELNKDYPEAWNKVEENWNEVFAQVPYTVQVDVTIRNSGLIQGTIEAEE</sequence>
<dbReference type="RefSeq" id="WP_250097847.1">
    <property type="nucleotide sequence ID" value="NZ_JAKRYL010000021.1"/>
</dbReference>
<evidence type="ECO:0000259" key="9">
    <source>
        <dbReference type="Pfam" id="PF25198"/>
    </source>
</evidence>
<evidence type="ECO:0000313" key="11">
    <source>
        <dbReference type="Proteomes" id="UP001139150"/>
    </source>
</evidence>
<comment type="subcellular location">
    <subcellularLocation>
        <location evidence="1">Membrane</location>
        <topology evidence="1">Lipid-anchor</topology>
    </subcellularLocation>
</comment>
<dbReference type="Gene3D" id="3.30.300.210">
    <property type="entry name" value="Nutrient germinant receptor protein C, domain 3"/>
    <property type="match status" value="1"/>
</dbReference>
<evidence type="ECO:0000256" key="1">
    <source>
        <dbReference type="ARBA" id="ARBA00004635"/>
    </source>
</evidence>
<evidence type="ECO:0000259" key="8">
    <source>
        <dbReference type="Pfam" id="PF05504"/>
    </source>
</evidence>
<dbReference type="PANTHER" id="PTHR35789">
    <property type="entry name" value="SPORE GERMINATION PROTEIN B3"/>
    <property type="match status" value="1"/>
</dbReference>
<organism evidence="10 11">
    <name type="scientific">Halalkalibacter alkaliphilus</name>
    <dbReference type="NCBI Taxonomy" id="2917993"/>
    <lineage>
        <taxon>Bacteria</taxon>
        <taxon>Bacillati</taxon>
        <taxon>Bacillota</taxon>
        <taxon>Bacilli</taxon>
        <taxon>Bacillales</taxon>
        <taxon>Bacillaceae</taxon>
        <taxon>Halalkalibacter</taxon>
    </lineage>
</organism>
<comment type="similarity">
    <text evidence="2">Belongs to the GerABKC lipoprotein family.</text>
</comment>
<keyword evidence="7" id="KW-0449">Lipoprotein</keyword>
<accession>A0A9X2CVD8</accession>
<dbReference type="Gene3D" id="6.20.190.10">
    <property type="entry name" value="Nutrient germinant receptor protein C, domain 1"/>
    <property type="match status" value="1"/>
</dbReference>
<feature type="domain" description="Spore germination GerAC-like C-terminal" evidence="8">
    <location>
        <begin position="209"/>
        <end position="382"/>
    </location>
</feature>
<evidence type="ECO:0000256" key="5">
    <source>
        <dbReference type="ARBA" id="ARBA00023136"/>
    </source>
</evidence>
<dbReference type="EMBL" id="JAKRYL010000021">
    <property type="protein sequence ID" value="MCL7748963.1"/>
    <property type="molecule type" value="Genomic_DNA"/>
</dbReference>
<dbReference type="AlphaFoldDB" id="A0A9X2CVD8"/>
<name>A0A9X2CVD8_9BACI</name>
<keyword evidence="11" id="KW-1185">Reference proteome</keyword>
<evidence type="ECO:0000256" key="3">
    <source>
        <dbReference type="ARBA" id="ARBA00022544"/>
    </source>
</evidence>
<gene>
    <name evidence="10" type="ORF">MF646_17735</name>
</gene>
<protein>
    <submittedName>
        <fullName evidence="10">Ger(X)C family spore germination protein</fullName>
    </submittedName>
</protein>
<dbReference type="NCBIfam" id="TIGR02887">
    <property type="entry name" value="spore_ger_x_C"/>
    <property type="match status" value="1"/>
</dbReference>
<evidence type="ECO:0000256" key="2">
    <source>
        <dbReference type="ARBA" id="ARBA00007886"/>
    </source>
</evidence>
<dbReference type="InterPro" id="IPR008844">
    <property type="entry name" value="Spore_GerAC-like"/>
</dbReference>
<evidence type="ECO:0000256" key="6">
    <source>
        <dbReference type="ARBA" id="ARBA00023139"/>
    </source>
</evidence>
<dbReference type="GO" id="GO:0009847">
    <property type="term" value="P:spore germination"/>
    <property type="evidence" value="ECO:0007669"/>
    <property type="project" value="InterPro"/>
</dbReference>